<keyword evidence="2" id="KW-1185">Reference proteome</keyword>
<protein>
    <submittedName>
        <fullName evidence="1">Uncharacterized protein</fullName>
    </submittedName>
</protein>
<proteinExistence type="predicted"/>
<dbReference type="EMBL" id="CAJPVJ010000445">
    <property type="protein sequence ID" value="CAG2162472.1"/>
    <property type="molecule type" value="Genomic_DNA"/>
</dbReference>
<reference evidence="1" key="1">
    <citation type="submission" date="2020-11" db="EMBL/GenBank/DDBJ databases">
        <authorList>
            <person name="Tran Van P."/>
        </authorList>
    </citation>
    <scope>NUCLEOTIDE SEQUENCE</scope>
</reference>
<evidence type="ECO:0000313" key="2">
    <source>
        <dbReference type="Proteomes" id="UP000728032"/>
    </source>
</evidence>
<organism evidence="1">
    <name type="scientific">Oppiella nova</name>
    <dbReference type="NCBI Taxonomy" id="334625"/>
    <lineage>
        <taxon>Eukaryota</taxon>
        <taxon>Metazoa</taxon>
        <taxon>Ecdysozoa</taxon>
        <taxon>Arthropoda</taxon>
        <taxon>Chelicerata</taxon>
        <taxon>Arachnida</taxon>
        <taxon>Acari</taxon>
        <taxon>Acariformes</taxon>
        <taxon>Sarcoptiformes</taxon>
        <taxon>Oribatida</taxon>
        <taxon>Brachypylina</taxon>
        <taxon>Oppioidea</taxon>
        <taxon>Oppiidae</taxon>
        <taxon>Oppiella</taxon>
    </lineage>
</organism>
<sequence>MSNNNTIPMNVIESNVNPIESSDETLIQPPIDNENTDRDYNQPALYMEMGLDLQTCIVLAVHTFGGCCQCTAQSTSPYEQGIKQQGSVIFSGNNDNNMAFIMDRKPMCDTNGLPFVNAVGLKCVMDISPDFDITKVENLEFGIENLEKRCCTLSVFYDCLVENLEFGIENLEKRCCTLSVFYDCLDLRP</sequence>
<evidence type="ECO:0000313" key="1">
    <source>
        <dbReference type="EMBL" id="CAD7639580.1"/>
    </source>
</evidence>
<gene>
    <name evidence="1" type="ORF">ONB1V03_LOCUS2065</name>
</gene>
<dbReference type="EMBL" id="OC915270">
    <property type="protein sequence ID" value="CAD7639580.1"/>
    <property type="molecule type" value="Genomic_DNA"/>
</dbReference>
<dbReference type="Proteomes" id="UP000728032">
    <property type="component" value="Unassembled WGS sequence"/>
</dbReference>
<dbReference type="AlphaFoldDB" id="A0A7R9QBG2"/>
<accession>A0A7R9QBG2</accession>
<name>A0A7R9QBG2_9ACAR</name>